<dbReference type="AlphaFoldDB" id="A0A3N1NUW9"/>
<sequence length="574" mass="63958">MPFLFTPFTPCWGPSTRLLTRKTRLPDYTETDNDNTSINQPNQEMNRMVAITGIDVQPIGAPPTGFGGDARNIAQGGPTYANAVLEILTDHPELRGTSVIFTNGHGLKEMCEVTRMVANRFLLQEDWLPAPTELHKNGNLGRFCKRMLQDSDYSWLGGVGVSRMAIGAVANALWDLSAKIQQVPAWQLIVDMEPRDLLEFIDFEPIGDVLSPAEALDLLQRAQGGKQERVHTIYQQGLLAYNTAGWSGISKEGLVDQTRKMLQAGWPQIKIKVGASYSAARMKADEARTLLTREDIDRMALEAANEDAERMILVYQTIEREDPRADKMKVAIDSNQVFDTRSAFIFAHQLGLKLYQASPDYRVEWFEEPCNQHSPMAHVELQQALDRAFEDYAPPLRMPISTGEQGASPTTFKDLLHAPDLSGKTREKYAIDVIQMDYSRVGGIGDNLAILLMAQKAREEGRDVRICPHTGGIGLCEGMRNVQAIKQAWFGPDNLAGVPDILEFVAEEERSVHEGVFTNPAIVKNGYYQMGREPGVGVDYSARGKQDYTLPGGDAWLASDHFAQLARKFMQEPR</sequence>
<protein>
    <submittedName>
        <fullName evidence="5">L-fuconate dehydratase</fullName>
    </submittedName>
</protein>
<organism evidence="5 6">
    <name type="scientific">Marinimicrobium koreense</name>
    <dbReference type="NCBI Taxonomy" id="306545"/>
    <lineage>
        <taxon>Bacteria</taxon>
        <taxon>Pseudomonadati</taxon>
        <taxon>Pseudomonadota</taxon>
        <taxon>Gammaproteobacteria</taxon>
        <taxon>Cellvibrionales</taxon>
        <taxon>Cellvibrionaceae</taxon>
        <taxon>Marinimicrobium</taxon>
    </lineage>
</organism>
<comment type="cofactor">
    <cofactor evidence="1">
        <name>Mg(2+)</name>
        <dbReference type="ChEBI" id="CHEBI:18420"/>
    </cofactor>
</comment>
<keyword evidence="2" id="KW-0479">Metal-binding</keyword>
<dbReference type="InterPro" id="IPR013342">
    <property type="entry name" value="Mandelate_racemase_C"/>
</dbReference>
<dbReference type="GO" id="GO:0000287">
    <property type="term" value="F:magnesium ion binding"/>
    <property type="evidence" value="ECO:0007669"/>
    <property type="project" value="TreeGrafter"/>
</dbReference>
<dbReference type="SMART" id="SM00922">
    <property type="entry name" value="MR_MLE"/>
    <property type="match status" value="1"/>
</dbReference>
<evidence type="ECO:0000256" key="2">
    <source>
        <dbReference type="ARBA" id="ARBA00022723"/>
    </source>
</evidence>
<name>A0A3N1NUW9_9GAMM</name>
<dbReference type="Proteomes" id="UP000273643">
    <property type="component" value="Unassembled WGS sequence"/>
</dbReference>
<dbReference type="InterPro" id="IPR036849">
    <property type="entry name" value="Enolase-like_C_sf"/>
</dbReference>
<dbReference type="PANTHER" id="PTHR13794:SF58">
    <property type="entry name" value="MITOCHONDRIAL ENOLASE SUPERFAMILY MEMBER 1"/>
    <property type="match status" value="1"/>
</dbReference>
<dbReference type="GO" id="GO:0016836">
    <property type="term" value="F:hydro-lyase activity"/>
    <property type="evidence" value="ECO:0007669"/>
    <property type="project" value="TreeGrafter"/>
</dbReference>
<evidence type="ECO:0000256" key="1">
    <source>
        <dbReference type="ARBA" id="ARBA00001946"/>
    </source>
</evidence>
<accession>A0A3N1NUW9</accession>
<evidence type="ECO:0000256" key="3">
    <source>
        <dbReference type="ARBA" id="ARBA00022842"/>
    </source>
</evidence>
<dbReference type="SUPFAM" id="SSF51604">
    <property type="entry name" value="Enolase C-terminal domain-like"/>
    <property type="match status" value="1"/>
</dbReference>
<comment type="caution">
    <text evidence="5">The sequence shown here is derived from an EMBL/GenBank/DDBJ whole genome shotgun (WGS) entry which is preliminary data.</text>
</comment>
<evidence type="ECO:0000259" key="4">
    <source>
        <dbReference type="SMART" id="SM00922"/>
    </source>
</evidence>
<dbReference type="InterPro" id="IPR046945">
    <property type="entry name" value="RHMD-like"/>
</dbReference>
<reference evidence="5 6" key="1">
    <citation type="submission" date="2018-11" db="EMBL/GenBank/DDBJ databases">
        <title>Genomic Encyclopedia of Type Strains, Phase IV (KMG-IV): sequencing the most valuable type-strain genomes for metagenomic binning, comparative biology and taxonomic classification.</title>
        <authorList>
            <person name="Goeker M."/>
        </authorList>
    </citation>
    <scope>NUCLEOTIDE SEQUENCE [LARGE SCALE GENOMIC DNA]</scope>
    <source>
        <strain evidence="5 6">DSM 16974</strain>
    </source>
</reference>
<dbReference type="EMBL" id="RJUK01000001">
    <property type="protein sequence ID" value="ROQ19659.1"/>
    <property type="molecule type" value="Genomic_DNA"/>
</dbReference>
<dbReference type="PANTHER" id="PTHR13794">
    <property type="entry name" value="ENOLASE SUPERFAMILY, MANDELATE RACEMASE"/>
    <property type="match status" value="1"/>
</dbReference>
<gene>
    <name evidence="5" type="ORF">EDC38_0244</name>
</gene>
<evidence type="ECO:0000313" key="5">
    <source>
        <dbReference type="EMBL" id="ROQ19659.1"/>
    </source>
</evidence>
<dbReference type="Gene3D" id="3.30.390.10">
    <property type="entry name" value="Enolase-like, N-terminal domain"/>
    <property type="match status" value="1"/>
</dbReference>
<dbReference type="InterPro" id="IPR029065">
    <property type="entry name" value="Enolase_C-like"/>
</dbReference>
<keyword evidence="3" id="KW-0460">Magnesium</keyword>
<dbReference type="InterPro" id="IPR029017">
    <property type="entry name" value="Enolase-like_N"/>
</dbReference>
<dbReference type="Gene3D" id="3.20.20.120">
    <property type="entry name" value="Enolase-like C-terminal domain"/>
    <property type="match status" value="1"/>
</dbReference>
<evidence type="ECO:0000313" key="6">
    <source>
        <dbReference type="Proteomes" id="UP000273643"/>
    </source>
</evidence>
<dbReference type="Pfam" id="PF13378">
    <property type="entry name" value="MR_MLE_C"/>
    <property type="match status" value="1"/>
</dbReference>
<dbReference type="GO" id="GO:0016052">
    <property type="term" value="P:carbohydrate catabolic process"/>
    <property type="evidence" value="ECO:0007669"/>
    <property type="project" value="TreeGrafter"/>
</dbReference>
<dbReference type="OrthoDB" id="103536at2"/>
<dbReference type="SUPFAM" id="SSF54826">
    <property type="entry name" value="Enolase N-terminal domain-like"/>
    <property type="match status" value="1"/>
</dbReference>
<keyword evidence="6" id="KW-1185">Reference proteome</keyword>
<proteinExistence type="predicted"/>
<feature type="domain" description="Mandelate racemase/muconate lactonizing enzyme C-terminal" evidence="4">
    <location>
        <begin position="251"/>
        <end position="388"/>
    </location>
</feature>